<proteinExistence type="predicted"/>
<reference evidence="2 3" key="1">
    <citation type="submission" date="2017-06" db="EMBL/GenBank/DDBJ databases">
        <title>Complete genome sequence of Paenibacillus odorifer CBA7130.</title>
        <authorList>
            <person name="Nam Y.-D."/>
            <person name="Kang J."/>
            <person name="Chung W.-H."/>
        </authorList>
    </citation>
    <scope>NUCLEOTIDE SEQUENCE [LARGE SCALE GENOMIC DNA]</scope>
    <source>
        <strain evidence="2 3">CBA7130</strain>
    </source>
</reference>
<dbReference type="PANTHER" id="PTHR43649:SF14">
    <property type="entry name" value="BLR3389 PROTEIN"/>
    <property type="match status" value="1"/>
</dbReference>
<feature type="compositionally biased region" description="Polar residues" evidence="1">
    <location>
        <begin position="1"/>
        <end position="13"/>
    </location>
</feature>
<feature type="region of interest" description="Disordered" evidence="1">
    <location>
        <begin position="62"/>
        <end position="81"/>
    </location>
</feature>
<organism evidence="2 3">
    <name type="scientific">Paenibacillus odorifer</name>
    <dbReference type="NCBI Taxonomy" id="189426"/>
    <lineage>
        <taxon>Bacteria</taxon>
        <taxon>Bacillati</taxon>
        <taxon>Bacillota</taxon>
        <taxon>Bacilli</taxon>
        <taxon>Bacillales</taxon>
        <taxon>Paenibacillaceae</taxon>
        <taxon>Paenibacillus</taxon>
    </lineage>
</organism>
<evidence type="ECO:0000256" key="1">
    <source>
        <dbReference type="SAM" id="MobiDB-lite"/>
    </source>
</evidence>
<dbReference type="PANTHER" id="PTHR43649">
    <property type="entry name" value="ARABINOSE-BINDING PROTEIN-RELATED"/>
    <property type="match status" value="1"/>
</dbReference>
<accession>A0AAD0KPI0</accession>
<sequence>MGMQEETTLSSSFDDSRSRGNISHKKGGFLMKGKGIKLALMSLMLPALLAGCGGGNNNAKATNAPTNDKAEATAEATASAGENTPAEKITLKFFTALADRANGSGKVEQDIIDAYMKENPNVKIEVEALQDEPYKSKIKVYASSNQLPDIIQAWGQPSFLSPLLDNDLLLELNSADFEGNQFVSGSMDGFSKDGKLYGLPRGADYMVMYYNKKIFADNGIEVPKTTDDLLAAVKTLRAKKINPIAMNGMDAWTLPIWYEFVAQRQTGDFNTMDEAVARKISFTDPSLVAAATEMQQFADAKGFADGWLTADYGAARNLFGQGQAAMFFMGAWESGLATDENFSEEFRNNVGAFAFPASAKGKATDDAAWYGGGYAVSKNSKHAEAAVDFLKYFFAPEHWSKMLWQAGAGTPAQQFDQFLTGNETQLQKELIEVFSSMTSSSGTPLQDVGDDEFKQKVMEAHQSLLSDAITPEEFAKALDAASDKFAGK</sequence>
<feature type="region of interest" description="Disordered" evidence="1">
    <location>
        <begin position="1"/>
        <end position="20"/>
    </location>
</feature>
<protein>
    <submittedName>
        <fullName evidence="2">Sugar ABC transporter substrate-binding protein</fullName>
    </submittedName>
</protein>
<dbReference type="AlphaFoldDB" id="A0AAD0KPI0"/>
<dbReference type="Proteomes" id="UP000249163">
    <property type="component" value="Chromosome"/>
</dbReference>
<dbReference type="InterPro" id="IPR050490">
    <property type="entry name" value="Bact_solute-bd_prot1"/>
</dbReference>
<evidence type="ECO:0000313" key="2">
    <source>
        <dbReference type="EMBL" id="AWV35530.1"/>
    </source>
</evidence>
<gene>
    <name evidence="2" type="ORF">CD191_24455</name>
</gene>
<name>A0AAD0KPI0_9BACL</name>
<dbReference type="EMBL" id="CP021965">
    <property type="protein sequence ID" value="AWV35530.1"/>
    <property type="molecule type" value="Genomic_DNA"/>
</dbReference>
<dbReference type="Gene3D" id="3.40.190.10">
    <property type="entry name" value="Periplasmic binding protein-like II"/>
    <property type="match status" value="2"/>
</dbReference>
<dbReference type="SUPFAM" id="SSF53850">
    <property type="entry name" value="Periplasmic binding protein-like II"/>
    <property type="match status" value="1"/>
</dbReference>
<dbReference type="Pfam" id="PF01547">
    <property type="entry name" value="SBP_bac_1"/>
    <property type="match status" value="1"/>
</dbReference>
<dbReference type="InterPro" id="IPR006059">
    <property type="entry name" value="SBP"/>
</dbReference>
<evidence type="ECO:0000313" key="3">
    <source>
        <dbReference type="Proteomes" id="UP000249163"/>
    </source>
</evidence>